<gene>
    <name evidence="1" type="ORF">NEZAVI_LOCUS12582</name>
</gene>
<name>A0A9P0HLB1_NEZVI</name>
<proteinExistence type="predicted"/>
<keyword evidence="2" id="KW-1185">Reference proteome</keyword>
<evidence type="ECO:0000313" key="1">
    <source>
        <dbReference type="EMBL" id="CAH1404116.1"/>
    </source>
</evidence>
<evidence type="ECO:0000313" key="2">
    <source>
        <dbReference type="Proteomes" id="UP001152798"/>
    </source>
</evidence>
<sequence>MIKWYDFPSALNAMYGVFSSGICLRSKAHSMTVIGSTAPDRRQLTVTVTADSDSDSDLGPAAGELRAYSLR</sequence>
<reference evidence="1" key="1">
    <citation type="submission" date="2022-01" db="EMBL/GenBank/DDBJ databases">
        <authorList>
            <person name="King R."/>
        </authorList>
    </citation>
    <scope>NUCLEOTIDE SEQUENCE</scope>
</reference>
<organism evidence="1 2">
    <name type="scientific">Nezara viridula</name>
    <name type="common">Southern green stink bug</name>
    <name type="synonym">Cimex viridulus</name>
    <dbReference type="NCBI Taxonomy" id="85310"/>
    <lineage>
        <taxon>Eukaryota</taxon>
        <taxon>Metazoa</taxon>
        <taxon>Ecdysozoa</taxon>
        <taxon>Arthropoda</taxon>
        <taxon>Hexapoda</taxon>
        <taxon>Insecta</taxon>
        <taxon>Pterygota</taxon>
        <taxon>Neoptera</taxon>
        <taxon>Paraneoptera</taxon>
        <taxon>Hemiptera</taxon>
        <taxon>Heteroptera</taxon>
        <taxon>Panheteroptera</taxon>
        <taxon>Pentatomomorpha</taxon>
        <taxon>Pentatomoidea</taxon>
        <taxon>Pentatomidae</taxon>
        <taxon>Pentatominae</taxon>
        <taxon>Nezara</taxon>
    </lineage>
</organism>
<accession>A0A9P0HLB1</accession>
<dbReference type="AlphaFoldDB" id="A0A9P0HLB1"/>
<protein>
    <submittedName>
        <fullName evidence="1">Uncharacterized protein</fullName>
    </submittedName>
</protein>
<dbReference type="EMBL" id="OV725082">
    <property type="protein sequence ID" value="CAH1404116.1"/>
    <property type="molecule type" value="Genomic_DNA"/>
</dbReference>
<dbReference type="Proteomes" id="UP001152798">
    <property type="component" value="Chromosome 6"/>
</dbReference>